<keyword evidence="2" id="KW-1185">Reference proteome</keyword>
<evidence type="ECO:0000313" key="2">
    <source>
        <dbReference type="Proteomes" id="UP001057402"/>
    </source>
</evidence>
<dbReference type="EMBL" id="CM042885">
    <property type="protein sequence ID" value="KAI4366353.1"/>
    <property type="molecule type" value="Genomic_DNA"/>
</dbReference>
<sequence>MMIPEVEYRVIEGTSGAEEVTGRHGADSGTGNVIEEEKMKMGGLKKKAGNDPDEFERSMRRRGRRKSGDNNESICCPIEDVGNSGEQQAADAFRRMLESDGFLPPRHNDYHLLLRFLKARKFDAKKARFMWIEMLNWRRDFGTDTLLEDFQYEERDEVLKYYPQGYHGVDKDGRPVYIERLGKVDANKLIQVTTLDRYVRYHVQEFEKTLTIKFPACSVAAGKYIGTSTTILDVKGVGLKNVTKPARELVMKLQKIDNDYYPETLFRMFIINAGPGFHLLWNSVKAFLDPTITARIHVLGSEYRSKLLEVIDASELPEFLGGSCTCSDQGGCLTSDKGPWNNPNILKGIWEKCDEVVASGDETSFPIRSAETSKAESGSKMEGISSSKVK</sequence>
<organism evidence="1 2">
    <name type="scientific">Melastoma candidum</name>
    <dbReference type="NCBI Taxonomy" id="119954"/>
    <lineage>
        <taxon>Eukaryota</taxon>
        <taxon>Viridiplantae</taxon>
        <taxon>Streptophyta</taxon>
        <taxon>Embryophyta</taxon>
        <taxon>Tracheophyta</taxon>
        <taxon>Spermatophyta</taxon>
        <taxon>Magnoliopsida</taxon>
        <taxon>eudicotyledons</taxon>
        <taxon>Gunneridae</taxon>
        <taxon>Pentapetalae</taxon>
        <taxon>rosids</taxon>
        <taxon>malvids</taxon>
        <taxon>Myrtales</taxon>
        <taxon>Melastomataceae</taxon>
        <taxon>Melastomatoideae</taxon>
        <taxon>Melastomateae</taxon>
        <taxon>Melastoma</taxon>
    </lineage>
</organism>
<accession>A0ACB9QRR4</accession>
<protein>
    <submittedName>
        <fullName evidence="1">Uncharacterized protein</fullName>
    </submittedName>
</protein>
<reference evidence="2" key="1">
    <citation type="journal article" date="2023" name="Front. Plant Sci.">
        <title>Chromosomal-level genome assembly of Melastoma candidum provides insights into trichome evolution.</title>
        <authorList>
            <person name="Zhong Y."/>
            <person name="Wu W."/>
            <person name="Sun C."/>
            <person name="Zou P."/>
            <person name="Liu Y."/>
            <person name="Dai S."/>
            <person name="Zhou R."/>
        </authorList>
    </citation>
    <scope>NUCLEOTIDE SEQUENCE [LARGE SCALE GENOMIC DNA]</scope>
</reference>
<evidence type="ECO:0000313" key="1">
    <source>
        <dbReference type="EMBL" id="KAI4366353.1"/>
    </source>
</evidence>
<comment type="caution">
    <text evidence="1">The sequence shown here is derived from an EMBL/GenBank/DDBJ whole genome shotgun (WGS) entry which is preliminary data.</text>
</comment>
<proteinExistence type="predicted"/>
<name>A0ACB9QRR4_9MYRT</name>
<dbReference type="Proteomes" id="UP001057402">
    <property type="component" value="Chromosome 6"/>
</dbReference>
<gene>
    <name evidence="1" type="ORF">MLD38_022240</name>
</gene>